<dbReference type="PRINTS" id="PR00081">
    <property type="entry name" value="GDHRDH"/>
</dbReference>
<dbReference type="InterPro" id="IPR036291">
    <property type="entry name" value="NAD(P)-bd_dom_sf"/>
</dbReference>
<dbReference type="AlphaFoldDB" id="A0A8J6ZHJ6"/>
<dbReference type="Proteomes" id="UP000622533">
    <property type="component" value="Unassembled WGS sequence"/>
</dbReference>
<sequence>MASQTITTRKTVIITGGNTGLGYHCAKTIASSNQDWHIIIASRDKIKATAAVKQLISETGNEHIEAMTLDLGFLTSVRAFAQDFATRDTLPPLRAIVCNAGIQIVTGTTHTKDGFETTFGVNHLGHFLLVNLLLKYLVAPARIVFVSSGVHDPDKLEGKIIPPRYRHPEFLARPETDPTALEESPARSGMRRYATSKLCNVLCTYELAHRLQSQGHSTLEHPITVNAFDPGAVPGTELTRQYNPLLRFALSSAFLLRLLGVNANSPSTSGQAMARLVLDPQLQGISAKYFSGLKEIASSQESYDKKKAAELWEVSGKLVNLTAGDSIWAS</sequence>
<protein>
    <submittedName>
        <fullName evidence="2">SDR family NAD(P)-dependent oxidoreductase</fullName>
    </submittedName>
</protein>
<dbReference type="GO" id="GO:0016491">
    <property type="term" value="F:oxidoreductase activity"/>
    <property type="evidence" value="ECO:0007669"/>
    <property type="project" value="UniProtKB-KW"/>
</dbReference>
<comment type="caution">
    <text evidence="2">The sequence shown here is derived from an EMBL/GenBank/DDBJ whole genome shotgun (WGS) entry which is preliminary data.</text>
</comment>
<dbReference type="SUPFAM" id="SSF51735">
    <property type="entry name" value="NAD(P)-binding Rossmann-fold domains"/>
    <property type="match status" value="1"/>
</dbReference>
<dbReference type="InterPro" id="IPR002347">
    <property type="entry name" value="SDR_fam"/>
</dbReference>
<evidence type="ECO:0000256" key="1">
    <source>
        <dbReference type="ARBA" id="ARBA00023002"/>
    </source>
</evidence>
<dbReference type="Gene3D" id="3.40.50.720">
    <property type="entry name" value="NAD(P)-binding Rossmann-like Domain"/>
    <property type="match status" value="1"/>
</dbReference>
<dbReference type="PANTHER" id="PTHR43157:SF31">
    <property type="entry name" value="PHOSPHATIDYLINOSITOL-GLYCAN BIOSYNTHESIS CLASS F PROTEIN"/>
    <property type="match status" value="1"/>
</dbReference>
<dbReference type="RefSeq" id="WP_193912909.1">
    <property type="nucleotide sequence ID" value="NZ_JADEXS020000001.1"/>
</dbReference>
<keyword evidence="1" id="KW-0560">Oxidoreductase</keyword>
<organism evidence="2 3">
    <name type="scientific">Desmonostoc muscorum LEGE 12446</name>
    <dbReference type="NCBI Taxonomy" id="1828758"/>
    <lineage>
        <taxon>Bacteria</taxon>
        <taxon>Bacillati</taxon>
        <taxon>Cyanobacteriota</taxon>
        <taxon>Cyanophyceae</taxon>
        <taxon>Nostocales</taxon>
        <taxon>Nostocaceae</taxon>
        <taxon>Desmonostoc</taxon>
    </lineage>
</organism>
<dbReference type="PANTHER" id="PTHR43157">
    <property type="entry name" value="PHOSPHATIDYLINOSITOL-GLYCAN BIOSYNTHESIS CLASS F PROTEIN-RELATED"/>
    <property type="match status" value="1"/>
</dbReference>
<proteinExistence type="predicted"/>
<dbReference type="Pfam" id="PF00106">
    <property type="entry name" value="adh_short"/>
    <property type="match status" value="1"/>
</dbReference>
<evidence type="ECO:0000313" key="2">
    <source>
        <dbReference type="EMBL" id="MBE9021069.1"/>
    </source>
</evidence>
<accession>A0A8J6ZHJ6</accession>
<keyword evidence="3" id="KW-1185">Reference proteome</keyword>
<reference evidence="2" key="1">
    <citation type="submission" date="2020-10" db="EMBL/GenBank/DDBJ databases">
        <authorList>
            <person name="Castelo-Branco R."/>
            <person name="Eusebio N."/>
            <person name="Adriana R."/>
            <person name="Vieira A."/>
            <person name="Brugerolle De Fraissinette N."/>
            <person name="Rezende De Castro R."/>
            <person name="Schneider M.P."/>
            <person name="Vasconcelos V."/>
            <person name="Leao P.N."/>
        </authorList>
    </citation>
    <scope>NUCLEOTIDE SEQUENCE</scope>
    <source>
        <strain evidence="2">LEGE 12446</strain>
    </source>
</reference>
<gene>
    <name evidence="2" type="ORF">IQ276_00935</name>
</gene>
<evidence type="ECO:0000313" key="3">
    <source>
        <dbReference type="Proteomes" id="UP000622533"/>
    </source>
</evidence>
<dbReference type="EMBL" id="JADEXS010000006">
    <property type="protein sequence ID" value="MBE9021069.1"/>
    <property type="molecule type" value="Genomic_DNA"/>
</dbReference>
<name>A0A8J6ZHJ6_DESMC</name>